<dbReference type="OrthoDB" id="3196343at2"/>
<name>A0A1R0KY56_9PSEU</name>
<dbReference type="GO" id="GO:0006004">
    <property type="term" value="P:fucose metabolic process"/>
    <property type="evidence" value="ECO:0007669"/>
    <property type="project" value="TreeGrafter"/>
</dbReference>
<dbReference type="InterPro" id="IPR000933">
    <property type="entry name" value="Glyco_hydro_29"/>
</dbReference>
<dbReference type="CDD" id="cd04081">
    <property type="entry name" value="CBM35_galactosidase-like"/>
    <property type="match status" value="2"/>
</dbReference>
<dbReference type="InterPro" id="IPR008979">
    <property type="entry name" value="Galactose-bd-like_sf"/>
</dbReference>
<dbReference type="InterPro" id="IPR005084">
    <property type="entry name" value="CBM6"/>
</dbReference>
<dbReference type="Pfam" id="PF10633">
    <property type="entry name" value="NPCBM_assoc"/>
    <property type="match status" value="1"/>
</dbReference>
<dbReference type="AlphaFoldDB" id="A0A1R0KY56"/>
<dbReference type="Gene3D" id="2.60.120.260">
    <property type="entry name" value="Galactose-binding domain-like"/>
    <property type="match status" value="3"/>
</dbReference>
<dbReference type="STRING" id="76021.BS329_07415"/>
<dbReference type="Pfam" id="PF01120">
    <property type="entry name" value="Alpha_L_fucos"/>
    <property type="match status" value="1"/>
</dbReference>
<feature type="domain" description="CBM6" evidence="8">
    <location>
        <begin position="846"/>
        <end position="968"/>
    </location>
</feature>
<dbReference type="InterPro" id="IPR017853">
    <property type="entry name" value="GH"/>
</dbReference>
<dbReference type="EC" id="3.2.1.51" evidence="2"/>
<dbReference type="Gene3D" id="3.20.20.80">
    <property type="entry name" value="Glycosidases"/>
    <property type="match status" value="1"/>
</dbReference>
<evidence type="ECO:0000313" key="10">
    <source>
        <dbReference type="Proteomes" id="UP000187486"/>
    </source>
</evidence>
<feature type="domain" description="F5/8 type C" evidence="7">
    <location>
        <begin position="425"/>
        <end position="533"/>
    </location>
</feature>
<dbReference type="GO" id="GO:0004560">
    <property type="term" value="F:alpha-L-fucosidase activity"/>
    <property type="evidence" value="ECO:0007669"/>
    <property type="project" value="InterPro"/>
</dbReference>
<dbReference type="Proteomes" id="UP000187486">
    <property type="component" value="Unassembled WGS sequence"/>
</dbReference>
<dbReference type="PANTHER" id="PTHR10030:SF37">
    <property type="entry name" value="ALPHA-L-FUCOSIDASE-RELATED"/>
    <property type="match status" value="1"/>
</dbReference>
<reference evidence="9 10" key="1">
    <citation type="submission" date="2016-01" db="EMBL/GenBank/DDBJ databases">
        <title>Amycolatopsis coloradensis genome sequencing and assembly.</title>
        <authorList>
            <person name="Mayilraj S."/>
        </authorList>
    </citation>
    <scope>NUCLEOTIDE SEQUENCE [LARGE SCALE GENOMIC DNA]</scope>
    <source>
        <strain evidence="9 10">DSM 44225</strain>
    </source>
</reference>
<keyword evidence="5" id="KW-0326">Glycosidase</keyword>
<feature type="domain" description="CBM6" evidence="8">
    <location>
        <begin position="601"/>
        <end position="724"/>
    </location>
</feature>
<dbReference type="PROSITE" id="PS50022">
    <property type="entry name" value="FA58C_3"/>
    <property type="match status" value="1"/>
</dbReference>
<evidence type="ECO:0000256" key="3">
    <source>
        <dbReference type="ARBA" id="ARBA00022729"/>
    </source>
</evidence>
<evidence type="ECO:0000256" key="4">
    <source>
        <dbReference type="ARBA" id="ARBA00022801"/>
    </source>
</evidence>
<feature type="signal peptide" evidence="6">
    <location>
        <begin position="1"/>
        <end position="31"/>
    </location>
</feature>
<dbReference type="InterPro" id="IPR057739">
    <property type="entry name" value="Glyco_hydro_29_N"/>
</dbReference>
<evidence type="ECO:0000259" key="7">
    <source>
        <dbReference type="PROSITE" id="PS50022"/>
    </source>
</evidence>
<evidence type="ECO:0000259" key="8">
    <source>
        <dbReference type="PROSITE" id="PS51175"/>
    </source>
</evidence>
<protein>
    <recommendedName>
        <fullName evidence="2">alpha-L-fucosidase</fullName>
        <ecNumber evidence="2">3.2.1.51</ecNumber>
    </recommendedName>
</protein>
<organism evidence="9 10">
    <name type="scientific">Amycolatopsis coloradensis</name>
    <dbReference type="NCBI Taxonomy" id="76021"/>
    <lineage>
        <taxon>Bacteria</taxon>
        <taxon>Bacillati</taxon>
        <taxon>Actinomycetota</taxon>
        <taxon>Actinomycetes</taxon>
        <taxon>Pseudonocardiales</taxon>
        <taxon>Pseudonocardiaceae</taxon>
        <taxon>Amycolatopsis</taxon>
    </lineage>
</organism>
<keyword evidence="10" id="KW-1185">Reference proteome</keyword>
<dbReference type="InterPro" id="IPR018905">
    <property type="entry name" value="A-galactase_NEW3"/>
</dbReference>
<accession>A0A1R0KY56</accession>
<keyword evidence="4" id="KW-0378">Hydrolase</keyword>
<dbReference type="SUPFAM" id="SSF51445">
    <property type="entry name" value="(Trans)glycosidases"/>
    <property type="match status" value="1"/>
</dbReference>
<dbReference type="PANTHER" id="PTHR10030">
    <property type="entry name" value="ALPHA-L-FUCOSIDASE"/>
    <property type="match status" value="1"/>
</dbReference>
<evidence type="ECO:0000313" key="9">
    <source>
        <dbReference type="EMBL" id="OLZ54362.1"/>
    </source>
</evidence>
<feature type="chain" id="PRO_5012141612" description="alpha-L-fucosidase" evidence="6">
    <location>
        <begin position="32"/>
        <end position="968"/>
    </location>
</feature>
<proteinExistence type="inferred from homology"/>
<evidence type="ECO:0000256" key="6">
    <source>
        <dbReference type="SAM" id="SignalP"/>
    </source>
</evidence>
<sequence>MVMRVRAHRTAWLTLVLALLAGLLTTPTASAEVHHPRQKWLREATAGLFLHWGMFTAPRQTDCAAWERAVTDGGWSADYWVNEARKLGASYIVLATFHSRLGYARPWPSKVPGSCATQRDLLGELVRAGNAKGVRTILYMTDDPQWHKETGVESLDSAAYSAYKGKQVDLTTRPGFGEYSYDLFHEVMDRYSDLAGFWIDNDNDYWEKNKLYEQIREKRPSWLLSNNNEDTPIMDTVSNEQKTGITPPYDYPQAAFTPMPRLTEADYKLPTNGGWWYDGTDQAVDFRLSTGRYITNAGSSMKSLMAETPMVNGKFPPQQEAYNNFMASWVPPIKSSLQGKEGGGYLYGGMQPGFWNDGAHGVITVEPGAGTQYLHVVTRPRTDLLRLRDNGYKVTKVSDVRTGESLRFSQSAGYLTIVDIKDWDTYDTVFKVETAGQQYFHDSRTIKATASSSRAGHPASNLVDGNFENYWDAGGRQPVSLTLDLGKRRQATYLAVNQREMSPTHARESFGRPEDSSRIQDYRVYVSDDGENWGEPIRAGAMPSARGVQFIDLGDRRTRFIKLEVLNTWSGPQAKPFHKQLAIDEIKVASGYPSSFLGTPVPLEAESFRNDHDGRARLGWCASCSGSLQVNGLGGGPRNSVTFPGVTVAEAGTYRLQLDTAGGSATSVAVSVNGGTPVEAAIDAGTRGIVTSSAIPVPLNAGANTVKVFSTATSGPGLDRIAVAPLPPSSYTPKTTLTVEPGGVQWLSPGRQSLKVTAKLRLDADDTIRGVTLAPVVPAGWTVQGAPATAASLRVGNELEASWTLVSPEGVTAADIPVTASFDLLGRAKTVSKPVRVSPRPSDRVFMREAEDSANDVGSAGVTNCGVCSGGQKVRNIGGDPDSSVRFGDVTVPETRRYTLHIDFTVNGPRSYFVTVNDGTPVEVKVDGAGNNTQLRTSLPVDLKAGANTIKLHNDHASAPDLDRLSLE</sequence>
<comment type="caution">
    <text evidence="9">The sequence shown here is derived from an EMBL/GenBank/DDBJ whole genome shotgun (WGS) entry which is preliminary data.</text>
</comment>
<dbReference type="Pfam" id="PF00754">
    <property type="entry name" value="F5_F8_type_C"/>
    <property type="match status" value="1"/>
</dbReference>
<dbReference type="GO" id="GO:0030246">
    <property type="term" value="F:carbohydrate binding"/>
    <property type="evidence" value="ECO:0007669"/>
    <property type="project" value="InterPro"/>
</dbReference>
<dbReference type="PROSITE" id="PS51175">
    <property type="entry name" value="CBM6"/>
    <property type="match status" value="2"/>
</dbReference>
<dbReference type="GO" id="GO:0005764">
    <property type="term" value="C:lysosome"/>
    <property type="evidence" value="ECO:0007669"/>
    <property type="project" value="TreeGrafter"/>
</dbReference>
<comment type="similarity">
    <text evidence="1">Belongs to the glycosyl hydrolase 29 family.</text>
</comment>
<dbReference type="SMART" id="SM00812">
    <property type="entry name" value="Alpha_L_fucos"/>
    <property type="match status" value="1"/>
</dbReference>
<dbReference type="GO" id="GO:0016139">
    <property type="term" value="P:glycoside catabolic process"/>
    <property type="evidence" value="ECO:0007669"/>
    <property type="project" value="TreeGrafter"/>
</dbReference>
<evidence type="ECO:0000256" key="5">
    <source>
        <dbReference type="ARBA" id="ARBA00023295"/>
    </source>
</evidence>
<dbReference type="EMBL" id="MQUQ01000004">
    <property type="protein sequence ID" value="OLZ54362.1"/>
    <property type="molecule type" value="Genomic_DNA"/>
</dbReference>
<evidence type="ECO:0000256" key="1">
    <source>
        <dbReference type="ARBA" id="ARBA00007951"/>
    </source>
</evidence>
<gene>
    <name evidence="9" type="ORF">BS329_07415</name>
</gene>
<dbReference type="InterPro" id="IPR000421">
    <property type="entry name" value="FA58C"/>
</dbReference>
<keyword evidence="3 6" id="KW-0732">Signal</keyword>
<dbReference type="RefSeq" id="WP_076157135.1">
    <property type="nucleotide sequence ID" value="NZ_JBEZVB010000002.1"/>
</dbReference>
<evidence type="ECO:0000256" key="2">
    <source>
        <dbReference type="ARBA" id="ARBA00012662"/>
    </source>
</evidence>
<dbReference type="SUPFAM" id="SSF49785">
    <property type="entry name" value="Galactose-binding domain-like"/>
    <property type="match status" value="3"/>
</dbReference>